<name>A0A081BMN3_9BACT</name>
<gene>
    <name evidence="1" type="ORF">U14_02894</name>
</gene>
<evidence type="ECO:0008006" key="3">
    <source>
        <dbReference type="Google" id="ProtNLM"/>
    </source>
</evidence>
<reference evidence="1" key="1">
    <citation type="journal article" date="2015" name="PeerJ">
        <title>First genomic representation of candidate bacterial phylum KSB3 points to enhanced environmental sensing as a trigger of wastewater bulking.</title>
        <authorList>
            <person name="Sekiguchi Y."/>
            <person name="Ohashi A."/>
            <person name="Parks D.H."/>
            <person name="Yamauchi T."/>
            <person name="Tyson G.W."/>
            <person name="Hugenholtz P."/>
        </authorList>
    </citation>
    <scope>NUCLEOTIDE SEQUENCE [LARGE SCALE GENOMIC DNA]</scope>
</reference>
<dbReference type="InterPro" id="IPR029035">
    <property type="entry name" value="DHS-like_NAD/FAD-binding_dom"/>
</dbReference>
<accession>A0A081BMN3</accession>
<dbReference type="EMBL" id="DF820457">
    <property type="protein sequence ID" value="GAK51649.1"/>
    <property type="molecule type" value="Genomic_DNA"/>
</dbReference>
<dbReference type="SUPFAM" id="SSF52467">
    <property type="entry name" value="DHS-like NAD/FAD-binding domain"/>
    <property type="match status" value="1"/>
</dbReference>
<dbReference type="Gene3D" id="3.40.50.10690">
    <property type="entry name" value="putative lor/sdh protein like domains"/>
    <property type="match status" value="1"/>
</dbReference>
<keyword evidence="2" id="KW-1185">Reference proteome</keyword>
<dbReference type="AlphaFoldDB" id="A0A081BMN3"/>
<dbReference type="STRING" id="1499966.U14_02894"/>
<sequence>MSQIARNYLRSWHLNSFFSLSLSFSDVMHEFPNIDFSQISTYSIFERTSLVQVNACASPWKKGGDFSAFLASLPEILAGKDFHRVVKKVVAAHHKERPVVMAFGAHVIKCGLSPILIDLMERGIVSAIALNGAGIIHDFELAYMGHTSEDVAAAISSGEFGMGRETGYILNEAITQGGKEGWGIGESVGRAIIASSPQFVKYSLTAAAVRLGIPVTVHVAIGTDIIHIHPNANGAAIGEGSHRDFKRFTGVVSQLEGGVYFNIGSAVLLPEVFLKAVSVARNLGYQLQHFTTVNMDFIRQYRPTQNVVCRPTADGGEGFSLIGHHELLLPLLAAAIIEQV</sequence>
<dbReference type="HOGENOM" id="CLU_879292_0_0_0"/>
<dbReference type="Proteomes" id="UP000030700">
    <property type="component" value="Unassembled WGS sequence"/>
</dbReference>
<evidence type="ECO:0000313" key="2">
    <source>
        <dbReference type="Proteomes" id="UP000030700"/>
    </source>
</evidence>
<evidence type="ECO:0000313" key="1">
    <source>
        <dbReference type="EMBL" id="GAK51649.1"/>
    </source>
</evidence>
<proteinExistence type="predicted"/>
<organism evidence="1">
    <name type="scientific">Candidatus Moduliflexus flocculans</name>
    <dbReference type="NCBI Taxonomy" id="1499966"/>
    <lineage>
        <taxon>Bacteria</taxon>
        <taxon>Candidatus Moduliflexota</taxon>
        <taxon>Candidatus Moduliflexia</taxon>
        <taxon>Candidatus Moduliflexales</taxon>
        <taxon>Candidatus Moduliflexaceae</taxon>
    </lineage>
</organism>
<protein>
    <recommendedName>
        <fullName evidence="3">Deoxyhypusine synthase</fullName>
    </recommendedName>
</protein>